<dbReference type="PANTHER" id="PTHR45436">
    <property type="entry name" value="SENSOR HISTIDINE KINASE YKOH"/>
    <property type="match status" value="1"/>
</dbReference>
<evidence type="ECO:0000256" key="1">
    <source>
        <dbReference type="ARBA" id="ARBA00000085"/>
    </source>
</evidence>
<evidence type="ECO:0000256" key="8">
    <source>
        <dbReference type="SAM" id="Phobius"/>
    </source>
</evidence>
<evidence type="ECO:0000256" key="6">
    <source>
        <dbReference type="ARBA" id="ARBA00022777"/>
    </source>
</evidence>
<comment type="catalytic activity">
    <reaction evidence="1">
        <text>ATP + protein L-histidine = ADP + protein N-phospho-L-histidine.</text>
        <dbReference type="EC" id="2.7.13.3"/>
    </reaction>
</comment>
<accession>A0A1M7IPP8</accession>
<dbReference type="GO" id="GO:0000155">
    <property type="term" value="F:phosphorelay sensor kinase activity"/>
    <property type="evidence" value="ECO:0007669"/>
    <property type="project" value="InterPro"/>
</dbReference>
<dbReference type="SUPFAM" id="SSF47384">
    <property type="entry name" value="Homodimeric domain of signal transducing histidine kinase"/>
    <property type="match status" value="1"/>
</dbReference>
<keyword evidence="8" id="KW-0472">Membrane</keyword>
<dbReference type="SUPFAM" id="SSF55874">
    <property type="entry name" value="ATPase domain of HSP90 chaperone/DNA topoisomerase II/histidine kinase"/>
    <property type="match status" value="1"/>
</dbReference>
<dbReference type="InterPro" id="IPR003594">
    <property type="entry name" value="HATPase_dom"/>
</dbReference>
<evidence type="ECO:0000313" key="10">
    <source>
        <dbReference type="EMBL" id="SHM42661.1"/>
    </source>
</evidence>
<dbReference type="AlphaFoldDB" id="A0A1M7IPP8"/>
<evidence type="ECO:0000313" key="11">
    <source>
        <dbReference type="Proteomes" id="UP000184420"/>
    </source>
</evidence>
<evidence type="ECO:0000256" key="5">
    <source>
        <dbReference type="ARBA" id="ARBA00022692"/>
    </source>
</evidence>
<reference evidence="10 11" key="1">
    <citation type="submission" date="2016-11" db="EMBL/GenBank/DDBJ databases">
        <authorList>
            <person name="Jaros S."/>
            <person name="Januszkiewicz K."/>
            <person name="Wedrychowicz H."/>
        </authorList>
    </citation>
    <scope>NUCLEOTIDE SEQUENCE [LARGE SCALE GENOMIC DNA]</scope>
    <source>
        <strain evidence="10 11">DSM 27406</strain>
    </source>
</reference>
<dbReference type="InterPro" id="IPR005467">
    <property type="entry name" value="His_kinase_dom"/>
</dbReference>
<dbReference type="InterPro" id="IPR050428">
    <property type="entry name" value="TCS_sensor_his_kinase"/>
</dbReference>
<evidence type="ECO:0000259" key="9">
    <source>
        <dbReference type="PROSITE" id="PS50109"/>
    </source>
</evidence>
<feature type="transmembrane region" description="Helical" evidence="8">
    <location>
        <begin position="55"/>
        <end position="80"/>
    </location>
</feature>
<dbReference type="SMART" id="SM00388">
    <property type="entry name" value="HisKA"/>
    <property type="match status" value="1"/>
</dbReference>
<dbReference type="PROSITE" id="PS50109">
    <property type="entry name" value="HIS_KIN"/>
    <property type="match status" value="1"/>
</dbReference>
<dbReference type="InterPro" id="IPR036097">
    <property type="entry name" value="HisK_dim/P_sf"/>
</dbReference>
<evidence type="ECO:0000256" key="3">
    <source>
        <dbReference type="ARBA" id="ARBA00022553"/>
    </source>
</evidence>
<dbReference type="GO" id="GO:0005886">
    <property type="term" value="C:plasma membrane"/>
    <property type="evidence" value="ECO:0007669"/>
    <property type="project" value="TreeGrafter"/>
</dbReference>
<keyword evidence="5 8" id="KW-0812">Transmembrane</keyword>
<dbReference type="STRING" id="1419482.SAMN05444266_10846"/>
<sequence length="347" mass="39230">MSKLLNYSLRKIIICAGIVLVLSIPIYYFAISRLWQYEMDEHNVMLTTEAAREDSFLIIGAVTLLSVVFFTFLLGALILMNRILSKKMWQPFYQSLAEMKAFNLNQPHDISFKKTGITEFDDLNTSLEKLLTANINIYNQQKEFADNASHELQTPLAVVQSKLDLLSQSEHLNDAQFQLIEEALFALSRVSRINKNLLLLTKIENSQFADKVQVDISAVLQELLSQLSFYFEEKELTLQVDIEPGVMVEGNRILLEILLGNLLTNAIRHSSTPGTVQITLRAAHISIKNSGKTALLEEQLFKRFAITSSHSSGSGLGLALIKQICIRYGWQVGYQFEGSMHVFSITF</sequence>
<keyword evidence="4" id="KW-0808">Transferase</keyword>
<feature type="transmembrane region" description="Helical" evidence="8">
    <location>
        <begin position="12"/>
        <end position="35"/>
    </location>
</feature>
<dbReference type="InterPro" id="IPR003661">
    <property type="entry name" value="HisK_dim/P_dom"/>
</dbReference>
<dbReference type="OrthoDB" id="1522504at2"/>
<gene>
    <name evidence="10" type="ORF">SAMN05444266_10846</name>
</gene>
<evidence type="ECO:0000256" key="4">
    <source>
        <dbReference type="ARBA" id="ARBA00022679"/>
    </source>
</evidence>
<dbReference type="Gene3D" id="3.30.565.10">
    <property type="entry name" value="Histidine kinase-like ATPase, C-terminal domain"/>
    <property type="match status" value="1"/>
</dbReference>
<dbReference type="PANTHER" id="PTHR45436:SF5">
    <property type="entry name" value="SENSOR HISTIDINE KINASE TRCS"/>
    <property type="match status" value="1"/>
</dbReference>
<keyword evidence="7 8" id="KW-1133">Transmembrane helix</keyword>
<protein>
    <recommendedName>
        <fullName evidence="2">histidine kinase</fullName>
        <ecNumber evidence="2">2.7.13.3</ecNumber>
    </recommendedName>
</protein>
<feature type="domain" description="Histidine kinase" evidence="9">
    <location>
        <begin position="147"/>
        <end position="347"/>
    </location>
</feature>
<dbReference type="Proteomes" id="UP000184420">
    <property type="component" value="Unassembled WGS sequence"/>
</dbReference>
<dbReference type="Pfam" id="PF02518">
    <property type="entry name" value="HATPase_c"/>
    <property type="match status" value="1"/>
</dbReference>
<keyword evidence="11" id="KW-1185">Reference proteome</keyword>
<dbReference type="EC" id="2.7.13.3" evidence="2"/>
<proteinExistence type="predicted"/>
<evidence type="ECO:0000256" key="7">
    <source>
        <dbReference type="ARBA" id="ARBA00022989"/>
    </source>
</evidence>
<organism evidence="10 11">
    <name type="scientific">Chitinophaga jiangningensis</name>
    <dbReference type="NCBI Taxonomy" id="1419482"/>
    <lineage>
        <taxon>Bacteria</taxon>
        <taxon>Pseudomonadati</taxon>
        <taxon>Bacteroidota</taxon>
        <taxon>Chitinophagia</taxon>
        <taxon>Chitinophagales</taxon>
        <taxon>Chitinophagaceae</taxon>
        <taxon>Chitinophaga</taxon>
    </lineage>
</organism>
<dbReference type="Gene3D" id="1.10.287.130">
    <property type="match status" value="1"/>
</dbReference>
<keyword evidence="3" id="KW-0597">Phosphoprotein</keyword>
<keyword evidence="6 10" id="KW-0418">Kinase</keyword>
<dbReference type="InterPro" id="IPR036890">
    <property type="entry name" value="HATPase_C_sf"/>
</dbReference>
<dbReference type="RefSeq" id="WP_073084850.1">
    <property type="nucleotide sequence ID" value="NZ_FRBL01000008.1"/>
</dbReference>
<name>A0A1M7IPP8_9BACT</name>
<dbReference type="EMBL" id="FRBL01000008">
    <property type="protein sequence ID" value="SHM42661.1"/>
    <property type="molecule type" value="Genomic_DNA"/>
</dbReference>
<dbReference type="CDD" id="cd00082">
    <property type="entry name" value="HisKA"/>
    <property type="match status" value="1"/>
</dbReference>
<dbReference type="Pfam" id="PF00512">
    <property type="entry name" value="HisKA"/>
    <property type="match status" value="1"/>
</dbReference>
<dbReference type="SMART" id="SM00387">
    <property type="entry name" value="HATPase_c"/>
    <property type="match status" value="1"/>
</dbReference>
<evidence type="ECO:0000256" key="2">
    <source>
        <dbReference type="ARBA" id="ARBA00012438"/>
    </source>
</evidence>